<evidence type="ECO:0000313" key="1">
    <source>
        <dbReference type="EMBL" id="GAA1145531.1"/>
    </source>
</evidence>
<organism evidence="1 2">
    <name type="scientific">Nocardioides aquiterrae</name>
    <dbReference type="NCBI Taxonomy" id="203799"/>
    <lineage>
        <taxon>Bacteria</taxon>
        <taxon>Bacillati</taxon>
        <taxon>Actinomycetota</taxon>
        <taxon>Actinomycetes</taxon>
        <taxon>Propionibacteriales</taxon>
        <taxon>Nocardioidaceae</taxon>
        <taxon>Nocardioides</taxon>
    </lineage>
</organism>
<name>A0ABN1UGU3_9ACTN</name>
<gene>
    <name evidence="1" type="ORF">GCM10009606_25770</name>
</gene>
<accession>A0ABN1UGU3</accession>
<proteinExistence type="predicted"/>
<dbReference type="EMBL" id="BAAAJE010000012">
    <property type="protein sequence ID" value="GAA1145531.1"/>
    <property type="molecule type" value="Genomic_DNA"/>
</dbReference>
<comment type="caution">
    <text evidence="1">The sequence shown here is derived from an EMBL/GenBank/DDBJ whole genome shotgun (WGS) entry which is preliminary data.</text>
</comment>
<evidence type="ECO:0000313" key="2">
    <source>
        <dbReference type="Proteomes" id="UP001499979"/>
    </source>
</evidence>
<dbReference type="Pfam" id="PF13196">
    <property type="entry name" value="DUF4012"/>
    <property type="match status" value="1"/>
</dbReference>
<dbReference type="RefSeq" id="WP_343907967.1">
    <property type="nucleotide sequence ID" value="NZ_BAAAJE010000012.1"/>
</dbReference>
<evidence type="ECO:0008006" key="3">
    <source>
        <dbReference type="Google" id="ProtNLM"/>
    </source>
</evidence>
<keyword evidence="2" id="KW-1185">Reference proteome</keyword>
<reference evidence="1 2" key="1">
    <citation type="journal article" date="2019" name="Int. J. Syst. Evol. Microbiol.">
        <title>The Global Catalogue of Microorganisms (GCM) 10K type strain sequencing project: providing services to taxonomists for standard genome sequencing and annotation.</title>
        <authorList>
            <consortium name="The Broad Institute Genomics Platform"/>
            <consortium name="The Broad Institute Genome Sequencing Center for Infectious Disease"/>
            <person name="Wu L."/>
            <person name="Ma J."/>
        </authorList>
    </citation>
    <scope>NUCLEOTIDE SEQUENCE [LARGE SCALE GENOMIC DNA]</scope>
    <source>
        <strain evidence="1 2">JCM 11813</strain>
    </source>
</reference>
<protein>
    <recommendedName>
        <fullName evidence="3">DUF4012 domain-containing protein</fullName>
    </recommendedName>
</protein>
<dbReference type="InterPro" id="IPR025101">
    <property type="entry name" value="DUF4012"/>
</dbReference>
<dbReference type="Proteomes" id="UP001499979">
    <property type="component" value="Unassembled WGS sequence"/>
</dbReference>
<sequence length="580" mass="61521">MRSRRWRLPALILLAVAVAAAAWVGWQAWHVSRDLQNAQGAAERWRSSLQSGGDRQREAALTELRDSAASADSRTSGPTWSALTHLPLIGDDAAGVRALSSSLDVIAQDAVTPLSQTVDDLDGVVADGKIDLDAVADLGEPVGRAHTALVRADDQVAGLDSSGYVDTLRTRFDRYAALVHGLRSGLASADKAVQVLPAMAGAEGPRDYLLLFQNNAEIRATGGMPGSWALLHADNGRIEMIRQGSASDFPTAAKPVLQLTREEQAVYGKELGIYFQDPGWTFDFPRAAQLWHAHWNLRFPDTPIDGVVALDPVGMSYLLDGTGPVAVDGVTLTRDNAVEELLSKPYIDKGAAAQNQFFARAAKAILSAATSSLASPTAFVEGLNRAASEGRLLIASFDLKIKADLSGTRVEGALAGDDGSIPHVDVGLNDLTGSKMSYYLRFNADVEAMDCHDQTQDLAGTVVLNQVISPNAAARLPTSVTGGGSYGTDPGSQFVMVRLYGPYGGSIDRVQLNGRNLRDLEVRQISGRPVVNVDVLLSSRNDVVLSWRGVTGQGQTGTGILGTTPSIVPGSDRQAFISAC</sequence>